<dbReference type="InterPro" id="IPR037519">
    <property type="entry name" value="LITAF_fam"/>
</dbReference>
<evidence type="ECO:0000256" key="8">
    <source>
        <dbReference type="SAM" id="Phobius"/>
    </source>
</evidence>
<evidence type="ECO:0000256" key="5">
    <source>
        <dbReference type="ARBA" id="ARBA00022723"/>
    </source>
</evidence>
<dbReference type="SMART" id="SM00714">
    <property type="entry name" value="LITAF"/>
    <property type="match status" value="1"/>
</dbReference>
<dbReference type="Pfam" id="PF10601">
    <property type="entry name" value="zf-LITAF-like"/>
    <property type="match status" value="1"/>
</dbReference>
<dbReference type="PROSITE" id="PS51837">
    <property type="entry name" value="LITAF"/>
    <property type="match status" value="1"/>
</dbReference>
<reference evidence="10 11" key="1">
    <citation type="submission" date="2024-11" db="EMBL/GenBank/DDBJ databases">
        <title>Adaptive evolution of stress response genes in parasites aligns with host niche diversity.</title>
        <authorList>
            <person name="Hahn C."/>
            <person name="Resl P."/>
        </authorList>
    </citation>
    <scope>NUCLEOTIDE SEQUENCE [LARGE SCALE GENOMIC DNA]</scope>
    <source>
        <strain evidence="10">EGGRZ-B1_66</strain>
        <tissue evidence="10">Body</tissue>
    </source>
</reference>
<comment type="similarity">
    <text evidence="4">Belongs to the CDIP1/LITAF family.</text>
</comment>
<dbReference type="PANTHER" id="PTHR23292:SF47">
    <property type="entry name" value="LITAF DOMAIN-CONTAINING PROTEIN"/>
    <property type="match status" value="1"/>
</dbReference>
<dbReference type="PANTHER" id="PTHR23292">
    <property type="entry name" value="LIPOPOLYSACCHARIDE-INDUCED TUMOR NECROSIS FACTOR-ALPHA FACTOR"/>
    <property type="match status" value="1"/>
</dbReference>
<dbReference type="Proteomes" id="UP001626550">
    <property type="component" value="Unassembled WGS sequence"/>
</dbReference>
<gene>
    <name evidence="10" type="primary">CDIP1_1</name>
    <name evidence="10" type="ORF">Ciccas_004016</name>
</gene>
<dbReference type="GO" id="GO:0005765">
    <property type="term" value="C:lysosomal membrane"/>
    <property type="evidence" value="ECO:0007669"/>
    <property type="project" value="UniProtKB-SubCell"/>
</dbReference>
<comment type="subcellular location">
    <subcellularLocation>
        <location evidence="2">Endosome membrane</location>
        <topology evidence="2">Peripheral membrane protein</topology>
    </subcellularLocation>
    <subcellularLocation>
        <location evidence="1">Late endosome membrane</location>
    </subcellularLocation>
    <subcellularLocation>
        <location evidence="3">Lysosome membrane</location>
        <topology evidence="3">Peripheral membrane protein</topology>
        <orientation evidence="3">Cytoplasmic side</orientation>
    </subcellularLocation>
</comment>
<keyword evidence="11" id="KW-1185">Reference proteome</keyword>
<feature type="domain" description="LITAF" evidence="9">
    <location>
        <begin position="42"/>
        <end position="126"/>
    </location>
</feature>
<keyword evidence="8" id="KW-1133">Transmembrane helix</keyword>
<evidence type="ECO:0000256" key="6">
    <source>
        <dbReference type="ARBA" id="ARBA00022833"/>
    </source>
</evidence>
<dbReference type="EMBL" id="JBJKFK010000400">
    <property type="protein sequence ID" value="KAL3317322.1"/>
    <property type="molecule type" value="Genomic_DNA"/>
</dbReference>
<protein>
    <submittedName>
        <fullName evidence="10">Cell death-inducing p53 target 1</fullName>
    </submittedName>
</protein>
<evidence type="ECO:0000256" key="2">
    <source>
        <dbReference type="ARBA" id="ARBA00004481"/>
    </source>
</evidence>
<dbReference type="GO" id="GO:0031902">
    <property type="term" value="C:late endosome membrane"/>
    <property type="evidence" value="ECO:0007669"/>
    <property type="project" value="UniProtKB-SubCell"/>
</dbReference>
<comment type="caution">
    <text evidence="10">The sequence shown here is derived from an EMBL/GenBank/DDBJ whole genome shotgun (WGS) entry which is preliminary data.</text>
</comment>
<dbReference type="GO" id="GO:0046872">
    <property type="term" value="F:metal ion binding"/>
    <property type="evidence" value="ECO:0007669"/>
    <property type="project" value="UniProtKB-KW"/>
</dbReference>
<evidence type="ECO:0000256" key="4">
    <source>
        <dbReference type="ARBA" id="ARBA00005975"/>
    </source>
</evidence>
<evidence type="ECO:0000256" key="1">
    <source>
        <dbReference type="ARBA" id="ARBA00004414"/>
    </source>
</evidence>
<evidence type="ECO:0000313" key="10">
    <source>
        <dbReference type="EMBL" id="KAL3317322.1"/>
    </source>
</evidence>
<proteinExistence type="inferred from homology"/>
<dbReference type="InterPro" id="IPR006629">
    <property type="entry name" value="LITAF"/>
</dbReference>
<evidence type="ECO:0000256" key="7">
    <source>
        <dbReference type="ARBA" id="ARBA00023136"/>
    </source>
</evidence>
<accession>A0ABD2QDH4</accession>
<keyword evidence="8" id="KW-0812">Transmembrane</keyword>
<sequence>MPVGHQLVIDKNQVIPWVSAVFRQISLVRPLLTRDAFCHFLAVVVINNPRTQYGTHPVSITCPNCHLSVTTKATRETSLWAWLLCLAIFFFGGVLGCCLIPFCCDACNDTRHTCPNCRSIVGTKRAFS</sequence>
<name>A0ABD2QDH4_9PLAT</name>
<dbReference type="AlphaFoldDB" id="A0ABD2QDH4"/>
<evidence type="ECO:0000259" key="9">
    <source>
        <dbReference type="PROSITE" id="PS51837"/>
    </source>
</evidence>
<keyword evidence="5" id="KW-0479">Metal-binding</keyword>
<keyword evidence="6" id="KW-0862">Zinc</keyword>
<feature type="transmembrane region" description="Helical" evidence="8">
    <location>
        <begin position="79"/>
        <end position="102"/>
    </location>
</feature>
<organism evidence="10 11">
    <name type="scientific">Cichlidogyrus casuarinus</name>
    <dbReference type="NCBI Taxonomy" id="1844966"/>
    <lineage>
        <taxon>Eukaryota</taxon>
        <taxon>Metazoa</taxon>
        <taxon>Spiralia</taxon>
        <taxon>Lophotrochozoa</taxon>
        <taxon>Platyhelminthes</taxon>
        <taxon>Monogenea</taxon>
        <taxon>Monopisthocotylea</taxon>
        <taxon>Dactylogyridea</taxon>
        <taxon>Ancyrocephalidae</taxon>
        <taxon>Cichlidogyrus</taxon>
    </lineage>
</organism>
<keyword evidence="7 8" id="KW-0472">Membrane</keyword>
<evidence type="ECO:0000313" key="11">
    <source>
        <dbReference type="Proteomes" id="UP001626550"/>
    </source>
</evidence>
<evidence type="ECO:0000256" key="3">
    <source>
        <dbReference type="ARBA" id="ARBA00004630"/>
    </source>
</evidence>